<dbReference type="PANTHER" id="PTHR43252">
    <property type="entry name" value="TRANSCRIPTIONAL REGULATOR YQJI"/>
    <property type="match status" value="1"/>
</dbReference>
<sequence length="182" mass="20536">MSVKQYPSKHDFERGDSASGLSGRRRRGKLFDSAQFQLVLLRLIADHDRHGYELMRDIEERTGGNYVPSPGVVYPTLTLLVEMGLIAETDMSGSRKIFTITDAGRAKLAKHADQAQHLLSRIDSLRDKTSRADTTPVRRAMGNLREVLMSRLFRSDTTNKQILEAARIIDEAAGQIERLQLR</sequence>
<keyword evidence="4" id="KW-1185">Reference proteome</keyword>
<name>A0A916R6Y5_9HYPH</name>
<dbReference type="InterPro" id="IPR005149">
    <property type="entry name" value="Tscrpt_reg_PadR_N"/>
</dbReference>
<dbReference type="AlphaFoldDB" id="A0A916R6Y5"/>
<protein>
    <submittedName>
        <fullName evidence="3">PadR family transcriptional regulator</fullName>
    </submittedName>
</protein>
<feature type="domain" description="Transcription regulator PadR N-terminal" evidence="2">
    <location>
        <begin position="40"/>
        <end position="110"/>
    </location>
</feature>
<evidence type="ECO:0000256" key="1">
    <source>
        <dbReference type="SAM" id="MobiDB-lite"/>
    </source>
</evidence>
<dbReference type="Pfam" id="PF03551">
    <property type="entry name" value="PadR"/>
    <property type="match status" value="1"/>
</dbReference>
<comment type="caution">
    <text evidence="3">The sequence shown here is derived from an EMBL/GenBank/DDBJ whole genome shotgun (WGS) entry which is preliminary data.</text>
</comment>
<dbReference type="Gene3D" id="1.10.10.10">
    <property type="entry name" value="Winged helix-like DNA-binding domain superfamily/Winged helix DNA-binding domain"/>
    <property type="match status" value="1"/>
</dbReference>
<gene>
    <name evidence="3" type="ORF">GCM10011499_05230</name>
</gene>
<dbReference type="SUPFAM" id="SSF46785">
    <property type="entry name" value="Winged helix' DNA-binding domain"/>
    <property type="match status" value="1"/>
</dbReference>
<dbReference type="InterPro" id="IPR036388">
    <property type="entry name" value="WH-like_DNA-bd_sf"/>
</dbReference>
<organism evidence="3 4">
    <name type="scientific">Pelagibacterium lentulum</name>
    <dbReference type="NCBI Taxonomy" id="2029865"/>
    <lineage>
        <taxon>Bacteria</taxon>
        <taxon>Pseudomonadati</taxon>
        <taxon>Pseudomonadota</taxon>
        <taxon>Alphaproteobacteria</taxon>
        <taxon>Hyphomicrobiales</taxon>
        <taxon>Devosiaceae</taxon>
        <taxon>Pelagibacterium</taxon>
    </lineage>
</organism>
<reference evidence="3 4" key="1">
    <citation type="journal article" date="2014" name="Int. J. Syst. Evol. Microbiol.">
        <title>Complete genome sequence of Corynebacterium casei LMG S-19264T (=DSM 44701T), isolated from a smear-ripened cheese.</title>
        <authorList>
            <consortium name="US DOE Joint Genome Institute (JGI-PGF)"/>
            <person name="Walter F."/>
            <person name="Albersmeier A."/>
            <person name="Kalinowski J."/>
            <person name="Ruckert C."/>
        </authorList>
    </citation>
    <scope>NUCLEOTIDE SEQUENCE [LARGE SCALE GENOMIC DNA]</scope>
    <source>
        <strain evidence="3 4">CGMCC 1.15896</strain>
    </source>
</reference>
<evidence type="ECO:0000259" key="2">
    <source>
        <dbReference type="Pfam" id="PF03551"/>
    </source>
</evidence>
<dbReference type="Proteomes" id="UP000596977">
    <property type="component" value="Unassembled WGS sequence"/>
</dbReference>
<accession>A0A916R6Y5</accession>
<evidence type="ECO:0000313" key="4">
    <source>
        <dbReference type="Proteomes" id="UP000596977"/>
    </source>
</evidence>
<dbReference type="PANTHER" id="PTHR43252:SF7">
    <property type="entry name" value="TRANSCRIPTIONAL REGULATOR YQJI"/>
    <property type="match status" value="1"/>
</dbReference>
<proteinExistence type="predicted"/>
<dbReference type="EMBL" id="BMKB01000001">
    <property type="protein sequence ID" value="GGA38786.1"/>
    <property type="molecule type" value="Genomic_DNA"/>
</dbReference>
<feature type="region of interest" description="Disordered" evidence="1">
    <location>
        <begin position="1"/>
        <end position="24"/>
    </location>
</feature>
<evidence type="ECO:0000313" key="3">
    <source>
        <dbReference type="EMBL" id="GGA38786.1"/>
    </source>
</evidence>
<dbReference type="InterPro" id="IPR036390">
    <property type="entry name" value="WH_DNA-bd_sf"/>
</dbReference>